<comment type="caution">
    <text evidence="2">The sequence shown here is derived from an EMBL/GenBank/DDBJ whole genome shotgun (WGS) entry which is preliminary data.</text>
</comment>
<name>A0A4R6H984_9GAMM</name>
<dbReference type="AlphaFoldDB" id="A0A4R6H984"/>
<gene>
    <name evidence="2" type="ORF">DFO68_11462</name>
</gene>
<evidence type="ECO:0000259" key="1">
    <source>
        <dbReference type="Pfam" id="PF04014"/>
    </source>
</evidence>
<evidence type="ECO:0000313" key="2">
    <source>
        <dbReference type="EMBL" id="TDO04644.1"/>
    </source>
</evidence>
<keyword evidence="3" id="KW-1185">Reference proteome</keyword>
<reference evidence="2 3" key="1">
    <citation type="submission" date="2019-03" db="EMBL/GenBank/DDBJ databases">
        <title>Freshwater and sediment microbial communities from various areas in North America, analyzing microbe dynamics in response to fracking.</title>
        <authorList>
            <person name="Lamendella R."/>
        </authorList>
    </citation>
    <scope>NUCLEOTIDE SEQUENCE [LARGE SCALE GENOMIC DNA]</scope>
    <source>
        <strain evidence="2 3">1_TX</strain>
    </source>
</reference>
<accession>A0A4R6H984</accession>
<dbReference type="InterPro" id="IPR007159">
    <property type="entry name" value="SpoVT-AbrB_dom"/>
</dbReference>
<dbReference type="SUPFAM" id="SSF89447">
    <property type="entry name" value="AbrB/MazE/MraZ-like"/>
    <property type="match status" value="1"/>
</dbReference>
<dbReference type="Gene3D" id="2.10.260.10">
    <property type="match status" value="1"/>
</dbReference>
<organism evidence="2 3">
    <name type="scientific">Halomonas ventosae</name>
    <dbReference type="NCBI Taxonomy" id="229007"/>
    <lineage>
        <taxon>Bacteria</taxon>
        <taxon>Pseudomonadati</taxon>
        <taxon>Pseudomonadota</taxon>
        <taxon>Gammaproteobacteria</taxon>
        <taxon>Oceanospirillales</taxon>
        <taxon>Halomonadaceae</taxon>
        <taxon>Halomonas</taxon>
    </lineage>
</organism>
<evidence type="ECO:0000313" key="3">
    <source>
        <dbReference type="Proteomes" id="UP000295150"/>
    </source>
</evidence>
<protein>
    <recommendedName>
        <fullName evidence="1">SpoVT-AbrB domain-containing protein</fullName>
    </recommendedName>
</protein>
<proteinExistence type="predicted"/>
<feature type="domain" description="SpoVT-AbrB" evidence="1">
    <location>
        <begin position="4"/>
        <end position="33"/>
    </location>
</feature>
<sequence>MMAVPRALLDQLHLHAGSQVEIKVDHGRLIVEPDAFNLAMGTPLVAPITNGSGSLVPVPP</sequence>
<dbReference type="EMBL" id="SNWH01000014">
    <property type="protein sequence ID" value="TDO04644.1"/>
    <property type="molecule type" value="Genomic_DNA"/>
</dbReference>
<dbReference type="InterPro" id="IPR037914">
    <property type="entry name" value="SpoVT-AbrB_sf"/>
</dbReference>
<dbReference type="Pfam" id="PF04014">
    <property type="entry name" value="MazE_antitoxin"/>
    <property type="match status" value="1"/>
</dbReference>
<dbReference type="GO" id="GO:0003677">
    <property type="term" value="F:DNA binding"/>
    <property type="evidence" value="ECO:0007669"/>
    <property type="project" value="InterPro"/>
</dbReference>
<dbReference type="Proteomes" id="UP000295150">
    <property type="component" value="Unassembled WGS sequence"/>
</dbReference>